<evidence type="ECO:0000256" key="1">
    <source>
        <dbReference type="SAM" id="MobiDB-lite"/>
    </source>
</evidence>
<proteinExistence type="predicted"/>
<accession>A0A8J3FJC3</accession>
<evidence type="ECO:0000313" key="2">
    <source>
        <dbReference type="EMBL" id="GGK23000.1"/>
    </source>
</evidence>
<protein>
    <submittedName>
        <fullName evidence="2">Uncharacterized protein</fullName>
    </submittedName>
</protein>
<sequence>MSVGKPSGRVPASVSDAADRMRSGPAYPPADGTRGRSAGGGEGGPPVRFPTASHGLLGLPNQSRTRHKPRARTPVNRLVEDTCGPVPRP</sequence>
<gene>
    <name evidence="2" type="ORF">GCM10010124_14430</name>
</gene>
<dbReference type="AlphaFoldDB" id="A0A8J3FJC3"/>
<dbReference type="EMBL" id="BMQC01000004">
    <property type="protein sequence ID" value="GGK23000.1"/>
    <property type="molecule type" value="Genomic_DNA"/>
</dbReference>
<organism evidence="2 3">
    <name type="scientific">Pilimelia terevasa</name>
    <dbReference type="NCBI Taxonomy" id="53372"/>
    <lineage>
        <taxon>Bacteria</taxon>
        <taxon>Bacillati</taxon>
        <taxon>Actinomycetota</taxon>
        <taxon>Actinomycetes</taxon>
        <taxon>Micromonosporales</taxon>
        <taxon>Micromonosporaceae</taxon>
        <taxon>Pilimelia</taxon>
    </lineage>
</organism>
<feature type="region of interest" description="Disordered" evidence="1">
    <location>
        <begin position="1"/>
        <end position="89"/>
    </location>
</feature>
<reference evidence="2" key="1">
    <citation type="journal article" date="2014" name="Int. J. Syst. Evol. Microbiol.">
        <title>Complete genome sequence of Corynebacterium casei LMG S-19264T (=DSM 44701T), isolated from a smear-ripened cheese.</title>
        <authorList>
            <consortium name="US DOE Joint Genome Institute (JGI-PGF)"/>
            <person name="Walter F."/>
            <person name="Albersmeier A."/>
            <person name="Kalinowski J."/>
            <person name="Ruckert C."/>
        </authorList>
    </citation>
    <scope>NUCLEOTIDE SEQUENCE</scope>
    <source>
        <strain evidence="2">JCM 3091</strain>
    </source>
</reference>
<comment type="caution">
    <text evidence="2">The sequence shown here is derived from an EMBL/GenBank/DDBJ whole genome shotgun (WGS) entry which is preliminary data.</text>
</comment>
<evidence type="ECO:0000313" key="3">
    <source>
        <dbReference type="Proteomes" id="UP000662200"/>
    </source>
</evidence>
<keyword evidence="3" id="KW-1185">Reference proteome</keyword>
<dbReference type="Proteomes" id="UP000662200">
    <property type="component" value="Unassembled WGS sequence"/>
</dbReference>
<name>A0A8J3FJC3_9ACTN</name>
<reference evidence="2" key="2">
    <citation type="submission" date="2020-09" db="EMBL/GenBank/DDBJ databases">
        <authorList>
            <person name="Sun Q."/>
            <person name="Ohkuma M."/>
        </authorList>
    </citation>
    <scope>NUCLEOTIDE SEQUENCE</scope>
    <source>
        <strain evidence="2">JCM 3091</strain>
    </source>
</reference>